<keyword evidence="3" id="KW-1185">Reference proteome</keyword>
<proteinExistence type="predicted"/>
<dbReference type="Proteomes" id="UP001199816">
    <property type="component" value="Unassembled WGS sequence"/>
</dbReference>
<comment type="caution">
    <text evidence="2">The sequence shown here is derived from an EMBL/GenBank/DDBJ whole genome shotgun (WGS) entry which is preliminary data.</text>
</comment>
<reference evidence="2 3" key="1">
    <citation type="submission" date="2021-11" db="EMBL/GenBank/DDBJ databases">
        <title>Genomic of Niabella pedocola.</title>
        <authorList>
            <person name="Wu T."/>
        </authorList>
    </citation>
    <scope>NUCLEOTIDE SEQUENCE [LARGE SCALE GENOMIC DNA]</scope>
    <source>
        <strain evidence="2 3">JCM 31011</strain>
    </source>
</reference>
<dbReference type="Pfam" id="PF07843">
    <property type="entry name" value="DUF1634"/>
    <property type="match status" value="1"/>
</dbReference>
<dbReference type="RefSeq" id="WP_231004769.1">
    <property type="nucleotide sequence ID" value="NZ_JAJNEC010000005.1"/>
</dbReference>
<evidence type="ECO:0000313" key="3">
    <source>
        <dbReference type="Proteomes" id="UP001199816"/>
    </source>
</evidence>
<sequence length="130" mass="14392">MEQKNRFTDKTLQTIVGNLLRYGVWLALSVGAIGGTVYLIKHGHETIHYGSFTESDKSIGQLIHEMISGVREGSGTAIIFSGIILLFLTPALRLVLSFFSFLIEKDYLYVLITLVVMLIIGISISLGYSH</sequence>
<keyword evidence="1" id="KW-0472">Membrane</keyword>
<evidence type="ECO:0000313" key="2">
    <source>
        <dbReference type="EMBL" id="MCD2423507.1"/>
    </source>
</evidence>
<name>A0ABS8PQY8_9BACT</name>
<feature type="transmembrane region" description="Helical" evidence="1">
    <location>
        <begin position="77"/>
        <end position="101"/>
    </location>
</feature>
<feature type="transmembrane region" description="Helical" evidence="1">
    <location>
        <begin position="20"/>
        <end position="40"/>
    </location>
</feature>
<keyword evidence="1" id="KW-1133">Transmembrane helix</keyword>
<protein>
    <submittedName>
        <fullName evidence="2">DUF1634 domain-containing protein</fullName>
    </submittedName>
</protein>
<organism evidence="2 3">
    <name type="scientific">Niabella pedocola</name>
    <dbReference type="NCBI Taxonomy" id="1752077"/>
    <lineage>
        <taxon>Bacteria</taxon>
        <taxon>Pseudomonadati</taxon>
        <taxon>Bacteroidota</taxon>
        <taxon>Chitinophagia</taxon>
        <taxon>Chitinophagales</taxon>
        <taxon>Chitinophagaceae</taxon>
        <taxon>Niabella</taxon>
    </lineage>
</organism>
<keyword evidence="1" id="KW-0812">Transmembrane</keyword>
<dbReference type="EMBL" id="JAJNEC010000005">
    <property type="protein sequence ID" value="MCD2423507.1"/>
    <property type="molecule type" value="Genomic_DNA"/>
</dbReference>
<accession>A0ABS8PQY8</accession>
<evidence type="ECO:0000256" key="1">
    <source>
        <dbReference type="SAM" id="Phobius"/>
    </source>
</evidence>
<dbReference type="InterPro" id="IPR012861">
    <property type="entry name" value="DUF1634"/>
</dbReference>
<feature type="transmembrane region" description="Helical" evidence="1">
    <location>
        <begin position="107"/>
        <end position="128"/>
    </location>
</feature>
<gene>
    <name evidence="2" type="ORF">LQ567_12090</name>
</gene>